<evidence type="ECO:0000313" key="1">
    <source>
        <dbReference type="EMBL" id="MDG6783009.1"/>
    </source>
</evidence>
<dbReference type="RefSeq" id="WP_269554799.1">
    <property type="nucleotide sequence ID" value="NZ_CP178555.1"/>
</dbReference>
<geneLocation type="plasmid" evidence="1">
    <name>p1517_part_1</name>
</geneLocation>
<sequence>MSEPTASASWLTETGHRPLIGVGGRAPGPARDVVRERPVIVCGTSGGVGTSVVSALLADYRAAELGERSWWVDLSHTDSDMVERLGADELGDTGWWQSGRGTTLWSPTEGSSIPTTFYASPPEGSSLPRALYEASTTGAAVPVVDAGTRAHDAATTIRDHHQTGAATPVLVLGPRPDLINRARRVFSLWEAAGVLEHTVLVVCCQVPTLNHAALTDMLHASMSGHVAAVVALDYDPTLGSGTALDRDAQERLSPRTWDAIGALAELTRDGQAGAGQQVMSR</sequence>
<dbReference type="EMBL" id="JARUXG010000015">
    <property type="protein sequence ID" value="MDG6783009.1"/>
    <property type="molecule type" value="Genomic_DNA"/>
</dbReference>
<accession>A0AAW6RAM9</accession>
<dbReference type="AlphaFoldDB" id="A0AAW6RAM9"/>
<protein>
    <submittedName>
        <fullName evidence="1">Uncharacterized protein</fullName>
    </submittedName>
</protein>
<name>A0AAW6RAM9_GORRU</name>
<organism evidence="1">
    <name type="scientific">Gordonia rubripertincta</name>
    <name type="common">Rhodococcus corallinus</name>
    <dbReference type="NCBI Taxonomy" id="36822"/>
    <lineage>
        <taxon>Bacteria</taxon>
        <taxon>Bacillati</taxon>
        <taxon>Actinomycetota</taxon>
        <taxon>Actinomycetes</taxon>
        <taxon>Mycobacteriales</taxon>
        <taxon>Gordoniaceae</taxon>
        <taxon>Gordonia</taxon>
    </lineage>
</organism>
<keyword evidence="1" id="KW-0614">Plasmid</keyword>
<proteinExistence type="predicted"/>
<gene>
    <name evidence="1" type="ORF">QBL07_19510</name>
</gene>
<reference evidence="1" key="1">
    <citation type="submission" date="2023-04" db="EMBL/GenBank/DDBJ databases">
        <title>Characterization and analysis of the complete genome of Gordonia rubripertincta 112, the degrader of aromatic and aliphatic compounds.</title>
        <authorList>
            <person name="Frantsuzova E."/>
            <person name="Bogun A."/>
            <person name="Delegan Y."/>
        </authorList>
    </citation>
    <scope>NUCLEOTIDE SEQUENCE</scope>
    <source>
        <strain evidence="1">112</strain>
        <plasmid evidence="1">p1517_part_1</plasmid>
    </source>
</reference>
<comment type="caution">
    <text evidence="1">The sequence shown here is derived from an EMBL/GenBank/DDBJ whole genome shotgun (WGS) entry which is preliminary data.</text>
</comment>